<gene>
    <name evidence="1" type="ORF">K0M31_008752</name>
</gene>
<evidence type="ECO:0000313" key="2">
    <source>
        <dbReference type="Proteomes" id="UP001177670"/>
    </source>
</evidence>
<dbReference type="EMBL" id="JAHYIQ010000021">
    <property type="protein sequence ID" value="KAK1123119.1"/>
    <property type="molecule type" value="Genomic_DNA"/>
</dbReference>
<accession>A0AA40KJV7</accession>
<dbReference type="Proteomes" id="UP001177670">
    <property type="component" value="Unassembled WGS sequence"/>
</dbReference>
<protein>
    <submittedName>
        <fullName evidence="1">Uncharacterized protein</fullName>
    </submittedName>
</protein>
<proteinExistence type="predicted"/>
<evidence type="ECO:0000313" key="1">
    <source>
        <dbReference type="EMBL" id="KAK1123119.1"/>
    </source>
</evidence>
<feature type="non-terminal residue" evidence="1">
    <location>
        <position position="1"/>
    </location>
</feature>
<comment type="caution">
    <text evidence="1">The sequence shown here is derived from an EMBL/GenBank/DDBJ whole genome shotgun (WGS) entry which is preliminary data.</text>
</comment>
<name>A0AA40KJV7_9HYME</name>
<organism evidence="1 2">
    <name type="scientific">Melipona bicolor</name>
    <dbReference type="NCBI Taxonomy" id="60889"/>
    <lineage>
        <taxon>Eukaryota</taxon>
        <taxon>Metazoa</taxon>
        <taxon>Ecdysozoa</taxon>
        <taxon>Arthropoda</taxon>
        <taxon>Hexapoda</taxon>
        <taxon>Insecta</taxon>
        <taxon>Pterygota</taxon>
        <taxon>Neoptera</taxon>
        <taxon>Endopterygota</taxon>
        <taxon>Hymenoptera</taxon>
        <taxon>Apocrita</taxon>
        <taxon>Aculeata</taxon>
        <taxon>Apoidea</taxon>
        <taxon>Anthophila</taxon>
        <taxon>Apidae</taxon>
        <taxon>Melipona</taxon>
    </lineage>
</organism>
<reference evidence="1" key="1">
    <citation type="submission" date="2021-10" db="EMBL/GenBank/DDBJ databases">
        <title>Melipona bicolor Genome sequencing and assembly.</title>
        <authorList>
            <person name="Araujo N.S."/>
            <person name="Arias M.C."/>
        </authorList>
    </citation>
    <scope>NUCLEOTIDE SEQUENCE</scope>
    <source>
        <strain evidence="1">USP_2M_L1-L4_2017</strain>
        <tissue evidence="1">Whole body</tissue>
    </source>
</reference>
<keyword evidence="2" id="KW-1185">Reference proteome</keyword>
<dbReference type="AlphaFoldDB" id="A0AA40KJV7"/>
<sequence>EIWHTCTGDNDIIITFAFAQRSTCKARASQERELRVSVIDQHNSFGSKSVCSGISSEQETFEINEWRLRFRVSGPTVVSPCKLQGVHSKNIAPTDVCTSLQANVINNVLRDDRAFAGRGTIHQQRVAREPITTPQPADSIGR</sequence>